<evidence type="ECO:0008006" key="3">
    <source>
        <dbReference type="Google" id="ProtNLM"/>
    </source>
</evidence>
<reference evidence="1 2" key="1">
    <citation type="submission" date="2013-08" db="EMBL/GenBank/DDBJ databases">
        <authorList>
            <person name="Weinstock G."/>
            <person name="Sodergren E."/>
            <person name="Wylie T."/>
            <person name="Fulton L."/>
            <person name="Fulton R."/>
            <person name="Fronick C."/>
            <person name="O'Laughlin M."/>
            <person name="Godfrey J."/>
            <person name="Miner T."/>
            <person name="Herter B."/>
            <person name="Appelbaum E."/>
            <person name="Cordes M."/>
            <person name="Lek S."/>
            <person name="Wollam A."/>
            <person name="Pepin K.H."/>
            <person name="Palsikar V.B."/>
            <person name="Mitreva M."/>
            <person name="Wilson R.K."/>
        </authorList>
    </citation>
    <scope>NUCLEOTIDE SEQUENCE [LARGE SCALE GENOMIC DNA]</scope>
    <source>
        <strain evidence="1 2">F0542</strain>
    </source>
</reference>
<dbReference type="EMBL" id="AWSE01000255">
    <property type="protein sequence ID" value="ERH21537.1"/>
    <property type="molecule type" value="Genomic_DNA"/>
</dbReference>
<sequence>VMARLREAADGRAVEAGELMACAARAGSRTANGLVSDPDQPARALASLLADGLIATDDDGATYRLP</sequence>
<evidence type="ECO:0000313" key="1">
    <source>
        <dbReference type="EMBL" id="ERH21537.1"/>
    </source>
</evidence>
<proteinExistence type="predicted"/>
<gene>
    <name evidence="1" type="ORF">HMPREF1979_03098</name>
</gene>
<feature type="non-terminal residue" evidence="1">
    <location>
        <position position="1"/>
    </location>
</feature>
<name>U1RSW4_9ACTO</name>
<dbReference type="AlphaFoldDB" id="U1RSW4"/>
<organism evidence="1 2">
    <name type="scientific">Actinomyces johnsonii F0542</name>
    <dbReference type="NCBI Taxonomy" id="1321818"/>
    <lineage>
        <taxon>Bacteria</taxon>
        <taxon>Bacillati</taxon>
        <taxon>Actinomycetota</taxon>
        <taxon>Actinomycetes</taxon>
        <taxon>Actinomycetales</taxon>
        <taxon>Actinomycetaceae</taxon>
        <taxon>Actinomyces</taxon>
    </lineage>
</organism>
<dbReference type="Proteomes" id="UP000016536">
    <property type="component" value="Unassembled WGS sequence"/>
</dbReference>
<keyword evidence="2" id="KW-1185">Reference proteome</keyword>
<comment type="caution">
    <text evidence="1">The sequence shown here is derived from an EMBL/GenBank/DDBJ whole genome shotgun (WGS) entry which is preliminary data.</text>
</comment>
<accession>U1RSW4</accession>
<protein>
    <recommendedName>
        <fullName evidence="3">Adenine glycosylase</fullName>
    </recommendedName>
</protein>
<evidence type="ECO:0000313" key="2">
    <source>
        <dbReference type="Proteomes" id="UP000016536"/>
    </source>
</evidence>
<dbReference type="HOGENOM" id="CLU_2818174_0_0_11"/>
<dbReference type="PATRIC" id="fig|1321818.3.peg.2554"/>